<feature type="region of interest" description="Disordered" evidence="1">
    <location>
        <begin position="1"/>
        <end position="21"/>
    </location>
</feature>
<proteinExistence type="predicted"/>
<accession>A0A5N5QXK7</accession>
<dbReference type="Proteomes" id="UP000383932">
    <property type="component" value="Unassembled WGS sequence"/>
</dbReference>
<keyword evidence="3" id="KW-1185">Reference proteome</keyword>
<sequence>MCHRGPRISTHSPRGPPSRGLLRRELGTAQDAPAPGIEHVLMGLSLGFTNTEADLVPGWVTYGSRTRLLLRCSAPDGFVMLYPSFLSLAGSPSGL</sequence>
<organism evidence="2 3">
    <name type="scientific">Ceratobasidium theobromae</name>
    <dbReference type="NCBI Taxonomy" id="1582974"/>
    <lineage>
        <taxon>Eukaryota</taxon>
        <taxon>Fungi</taxon>
        <taxon>Dikarya</taxon>
        <taxon>Basidiomycota</taxon>
        <taxon>Agaricomycotina</taxon>
        <taxon>Agaricomycetes</taxon>
        <taxon>Cantharellales</taxon>
        <taxon>Ceratobasidiaceae</taxon>
        <taxon>Ceratobasidium</taxon>
    </lineage>
</organism>
<reference evidence="2 3" key="1">
    <citation type="journal article" date="2019" name="Fungal Biol. Biotechnol.">
        <title>Draft genome sequence of fastidious pathogen Ceratobasidium theobromae, which causes vascular-streak dieback in Theobroma cacao.</title>
        <authorList>
            <person name="Ali S.S."/>
            <person name="Asman A."/>
            <person name="Shao J."/>
            <person name="Firmansyah A.P."/>
            <person name="Susilo A.W."/>
            <person name="Rosmana A."/>
            <person name="McMahon P."/>
            <person name="Junaid M."/>
            <person name="Guest D."/>
            <person name="Kheng T.Y."/>
            <person name="Meinhardt L.W."/>
            <person name="Bailey B.A."/>
        </authorList>
    </citation>
    <scope>NUCLEOTIDE SEQUENCE [LARGE SCALE GENOMIC DNA]</scope>
    <source>
        <strain evidence="2 3">CT2</strain>
    </source>
</reference>
<protein>
    <submittedName>
        <fullName evidence="2">Uncharacterized protein</fullName>
    </submittedName>
</protein>
<evidence type="ECO:0000256" key="1">
    <source>
        <dbReference type="SAM" id="MobiDB-lite"/>
    </source>
</evidence>
<evidence type="ECO:0000313" key="2">
    <source>
        <dbReference type="EMBL" id="KAB5596465.1"/>
    </source>
</evidence>
<comment type="caution">
    <text evidence="2">The sequence shown here is derived from an EMBL/GenBank/DDBJ whole genome shotgun (WGS) entry which is preliminary data.</text>
</comment>
<dbReference type="AlphaFoldDB" id="A0A5N5QXK7"/>
<gene>
    <name evidence="2" type="ORF">CTheo_102</name>
</gene>
<name>A0A5N5QXK7_9AGAM</name>
<evidence type="ECO:0000313" key="3">
    <source>
        <dbReference type="Proteomes" id="UP000383932"/>
    </source>
</evidence>
<dbReference type="EMBL" id="SSOP01000001">
    <property type="protein sequence ID" value="KAB5596465.1"/>
    <property type="molecule type" value="Genomic_DNA"/>
</dbReference>